<reference evidence="1 2" key="1">
    <citation type="journal article" date="2021" name="Sci. Rep.">
        <title>Genome sequencing of the multicellular alga Astrephomene provides insights into convergent evolution of germ-soma differentiation.</title>
        <authorList>
            <person name="Yamashita S."/>
            <person name="Yamamoto K."/>
            <person name="Matsuzaki R."/>
            <person name="Suzuki S."/>
            <person name="Yamaguchi H."/>
            <person name="Hirooka S."/>
            <person name="Minakuchi Y."/>
            <person name="Miyagishima S."/>
            <person name="Kawachi M."/>
            <person name="Toyoda A."/>
            <person name="Nozaki H."/>
        </authorList>
    </citation>
    <scope>NUCLEOTIDE SEQUENCE [LARGE SCALE GENOMIC DNA]</scope>
    <source>
        <strain evidence="1 2">NIES-4017</strain>
    </source>
</reference>
<dbReference type="EMBL" id="BMAR01000001">
    <property type="protein sequence ID" value="GFR40106.1"/>
    <property type="molecule type" value="Genomic_DNA"/>
</dbReference>
<proteinExistence type="predicted"/>
<accession>A0AAD3DE10</accession>
<evidence type="ECO:0000313" key="1">
    <source>
        <dbReference type="EMBL" id="GFR40106.1"/>
    </source>
</evidence>
<sequence length="184" mass="19808">MLPLHCHVLPLPCAPRVALRIPTPPAIAFVRLESPSSPPRRLPTPMMSPEAASWTAMPPAVALCARRLPRGPPHRLLQSCAPRVALRTTTLPAIAYTMPRVGLRTSTLPAIAYTVPRVCLRTSTLPAIAYTVPRVCLHTSTLPAIAYSEPGGCLQDRHAACHGLVCPEAASSLPRRPIRIACCR</sequence>
<evidence type="ECO:0000313" key="2">
    <source>
        <dbReference type="Proteomes" id="UP001054857"/>
    </source>
</evidence>
<dbReference type="AlphaFoldDB" id="A0AAD3DE10"/>
<dbReference type="Proteomes" id="UP001054857">
    <property type="component" value="Unassembled WGS sequence"/>
</dbReference>
<keyword evidence="2" id="KW-1185">Reference proteome</keyword>
<name>A0AAD3DE10_9CHLO</name>
<protein>
    <submittedName>
        <fullName evidence="1">Uncharacterized protein</fullName>
    </submittedName>
</protein>
<comment type="caution">
    <text evidence="1">The sequence shown here is derived from an EMBL/GenBank/DDBJ whole genome shotgun (WGS) entry which is preliminary data.</text>
</comment>
<gene>
    <name evidence="1" type="ORF">Agub_g660</name>
</gene>
<organism evidence="1 2">
    <name type="scientific">Astrephomene gubernaculifera</name>
    <dbReference type="NCBI Taxonomy" id="47775"/>
    <lineage>
        <taxon>Eukaryota</taxon>
        <taxon>Viridiplantae</taxon>
        <taxon>Chlorophyta</taxon>
        <taxon>core chlorophytes</taxon>
        <taxon>Chlorophyceae</taxon>
        <taxon>CS clade</taxon>
        <taxon>Chlamydomonadales</taxon>
        <taxon>Astrephomenaceae</taxon>
        <taxon>Astrephomene</taxon>
    </lineage>
</organism>